<gene>
    <name evidence="7" type="ORF">BJ976_001440</name>
</gene>
<dbReference type="InterPro" id="IPR018076">
    <property type="entry name" value="T2SS_GspF_dom"/>
</dbReference>
<evidence type="ECO:0000259" key="6">
    <source>
        <dbReference type="Pfam" id="PF00482"/>
    </source>
</evidence>
<dbReference type="GO" id="GO:0005886">
    <property type="term" value="C:plasma membrane"/>
    <property type="evidence" value="ECO:0007669"/>
    <property type="project" value="UniProtKB-SubCell"/>
</dbReference>
<keyword evidence="4" id="KW-1133">Transmembrane helix</keyword>
<keyword evidence="3" id="KW-0812">Transmembrane</keyword>
<dbReference type="OrthoDB" id="5185234at2"/>
<evidence type="ECO:0000313" key="7">
    <source>
        <dbReference type="EMBL" id="MBB4883089.1"/>
    </source>
</evidence>
<keyword evidence="2" id="KW-1003">Cell membrane</keyword>
<dbReference type="RefSeq" id="WP_135028318.1">
    <property type="nucleotide sequence ID" value="NZ_BMLA01000001.1"/>
</dbReference>
<dbReference type="Proteomes" id="UP000560081">
    <property type="component" value="Unassembled WGS sequence"/>
</dbReference>
<protein>
    <submittedName>
        <fullName evidence="7">Tight adherence protein C</fullName>
    </submittedName>
</protein>
<evidence type="ECO:0000256" key="3">
    <source>
        <dbReference type="ARBA" id="ARBA00022692"/>
    </source>
</evidence>
<organism evidence="7 8">
    <name type="scientific">Micrococcus flavus</name>
    <dbReference type="NCBI Taxonomy" id="384602"/>
    <lineage>
        <taxon>Bacteria</taxon>
        <taxon>Bacillati</taxon>
        <taxon>Actinomycetota</taxon>
        <taxon>Actinomycetes</taxon>
        <taxon>Micrococcales</taxon>
        <taxon>Micrococcaceae</taxon>
        <taxon>Micrococcus</taxon>
    </lineage>
</organism>
<keyword evidence="8" id="KW-1185">Reference proteome</keyword>
<evidence type="ECO:0000256" key="2">
    <source>
        <dbReference type="ARBA" id="ARBA00022475"/>
    </source>
</evidence>
<comment type="subcellular location">
    <subcellularLocation>
        <location evidence="1">Cell membrane</location>
        <topology evidence="1">Multi-pass membrane protein</topology>
    </subcellularLocation>
</comment>
<reference evidence="7 8" key="1">
    <citation type="submission" date="2020-08" db="EMBL/GenBank/DDBJ databases">
        <title>Sequencing the genomes of 1000 actinobacteria strains.</title>
        <authorList>
            <person name="Klenk H.-P."/>
        </authorList>
    </citation>
    <scope>NUCLEOTIDE SEQUENCE [LARGE SCALE GENOMIC DNA]</scope>
    <source>
        <strain evidence="7 8">DSM 19079</strain>
    </source>
</reference>
<evidence type="ECO:0000256" key="5">
    <source>
        <dbReference type="ARBA" id="ARBA00023136"/>
    </source>
</evidence>
<accession>A0A4Y8X4V1</accession>
<proteinExistence type="predicted"/>
<dbReference type="AlphaFoldDB" id="A0A4Y8X4V1"/>
<dbReference type="PANTHER" id="PTHR35007:SF2">
    <property type="entry name" value="PILUS ASSEMBLE PROTEIN"/>
    <property type="match status" value="1"/>
</dbReference>
<evidence type="ECO:0000256" key="4">
    <source>
        <dbReference type="ARBA" id="ARBA00022989"/>
    </source>
</evidence>
<name>A0A4Y8X4V1_9MICC</name>
<evidence type="ECO:0000313" key="8">
    <source>
        <dbReference type="Proteomes" id="UP000560081"/>
    </source>
</evidence>
<dbReference type="Pfam" id="PF00482">
    <property type="entry name" value="T2SSF"/>
    <property type="match status" value="1"/>
</dbReference>
<keyword evidence="5" id="KW-0472">Membrane</keyword>
<feature type="domain" description="Type II secretion system protein GspF" evidence="6">
    <location>
        <begin position="178"/>
        <end position="302"/>
    </location>
</feature>
<dbReference type="PANTHER" id="PTHR35007">
    <property type="entry name" value="INTEGRAL MEMBRANE PROTEIN-RELATED"/>
    <property type="match status" value="1"/>
</dbReference>
<evidence type="ECO:0000256" key="1">
    <source>
        <dbReference type="ARBA" id="ARBA00004651"/>
    </source>
</evidence>
<sequence>MSAALAVGLGLGTLLGVGLWLIVLAQPLGWRPTLEQRLEPQLRHHVPASRLLDGEAAATSPWGAWGRLLGPPLGAATRLLQNLSPAGETLSRRLEAAGSPLTPVDYHAQQVLWACLGVAAGTAAALTLAVSGAVPVFTAAALVVAAGLGGYMLRDQALGWAITRRRASILTEFPSVAELFALSVSAGESTTGALERVATTARGELAREFAAALADMRAGASLAVALKAMGRRIQLAPVERFIAGILIALDRGTPLADVLRAQAQDVREMGRRELMEAAGRKEIQMMVPLVFGILPLTVVFAVFPGISLMRLGF</sequence>
<dbReference type="EMBL" id="JACHMC010000001">
    <property type="protein sequence ID" value="MBB4883089.1"/>
    <property type="molecule type" value="Genomic_DNA"/>
</dbReference>
<comment type="caution">
    <text evidence="7">The sequence shown here is derived from an EMBL/GenBank/DDBJ whole genome shotgun (WGS) entry which is preliminary data.</text>
</comment>